<dbReference type="GO" id="GO:0012505">
    <property type="term" value="C:endomembrane system"/>
    <property type="evidence" value="ECO:0007669"/>
    <property type="project" value="UniProtKB-SubCell"/>
</dbReference>
<keyword evidence="3" id="KW-1133">Transmembrane helix</keyword>
<dbReference type="RefSeq" id="WP_091442000.1">
    <property type="nucleotide sequence ID" value="NZ_FMTP01000005.1"/>
</dbReference>
<name>A0A1G4U2G0_9HYPH</name>
<comment type="subcellular location">
    <subcellularLocation>
        <location evidence="1">Endomembrane system</location>
        <topology evidence="1">Multi-pass membrane protein</topology>
    </subcellularLocation>
</comment>
<keyword evidence="8" id="KW-1185">Reference proteome</keyword>
<evidence type="ECO:0000256" key="2">
    <source>
        <dbReference type="ARBA" id="ARBA00022692"/>
    </source>
</evidence>
<feature type="domain" description="DUF1232" evidence="6">
    <location>
        <begin position="75"/>
        <end position="109"/>
    </location>
</feature>
<evidence type="ECO:0000256" key="4">
    <source>
        <dbReference type="ARBA" id="ARBA00023136"/>
    </source>
</evidence>
<protein>
    <submittedName>
        <fullName evidence="7">Uncharacterized membrane protein YkvA, DUF1232 family</fullName>
    </submittedName>
</protein>
<dbReference type="Proteomes" id="UP000198889">
    <property type="component" value="Unassembled WGS sequence"/>
</dbReference>
<evidence type="ECO:0000256" key="5">
    <source>
        <dbReference type="SAM" id="MobiDB-lite"/>
    </source>
</evidence>
<sequence length="136" mass="14503">MIHRSDPAFDADTRDVDGIGMADHDRPGAGTEEEARVRARFWPKLAGALSRIPFAEDAAAAYYCALDSQTPTRVRGLLFGTLAYFLLPTDAVPDIIVGLGFTDDAAVLATALNLLASHIGDDHRAAARAALARLRA</sequence>
<organism evidence="7 8">
    <name type="scientific">Ancylobacter rudongensis</name>
    <dbReference type="NCBI Taxonomy" id="177413"/>
    <lineage>
        <taxon>Bacteria</taxon>
        <taxon>Pseudomonadati</taxon>
        <taxon>Pseudomonadota</taxon>
        <taxon>Alphaproteobacteria</taxon>
        <taxon>Hyphomicrobiales</taxon>
        <taxon>Xanthobacteraceae</taxon>
        <taxon>Ancylobacter</taxon>
    </lineage>
</organism>
<feature type="region of interest" description="Disordered" evidence="5">
    <location>
        <begin position="1"/>
        <end position="33"/>
    </location>
</feature>
<keyword evidence="2" id="KW-0812">Transmembrane</keyword>
<proteinExistence type="predicted"/>
<reference evidence="8" key="1">
    <citation type="submission" date="2016-10" db="EMBL/GenBank/DDBJ databases">
        <authorList>
            <person name="Varghese N."/>
            <person name="Submissions S."/>
        </authorList>
    </citation>
    <scope>NUCLEOTIDE SEQUENCE [LARGE SCALE GENOMIC DNA]</scope>
    <source>
        <strain evidence="8">CGMCC 1.1761</strain>
    </source>
</reference>
<evidence type="ECO:0000259" key="6">
    <source>
        <dbReference type="Pfam" id="PF06803"/>
    </source>
</evidence>
<evidence type="ECO:0000313" key="7">
    <source>
        <dbReference type="EMBL" id="SCW87804.1"/>
    </source>
</evidence>
<dbReference type="Pfam" id="PF06803">
    <property type="entry name" value="DUF1232"/>
    <property type="match status" value="1"/>
</dbReference>
<gene>
    <name evidence="7" type="ORF">SAMN05660859_3426</name>
</gene>
<dbReference type="AlphaFoldDB" id="A0A1G4U2G0"/>
<evidence type="ECO:0000256" key="3">
    <source>
        <dbReference type="ARBA" id="ARBA00022989"/>
    </source>
</evidence>
<accession>A0A1G4U2G0</accession>
<evidence type="ECO:0000256" key="1">
    <source>
        <dbReference type="ARBA" id="ARBA00004127"/>
    </source>
</evidence>
<dbReference type="STRING" id="177413.SAMN05660859_3426"/>
<dbReference type="EMBL" id="FMTP01000005">
    <property type="protein sequence ID" value="SCW87804.1"/>
    <property type="molecule type" value="Genomic_DNA"/>
</dbReference>
<dbReference type="InterPro" id="IPR010652">
    <property type="entry name" value="DUF1232"/>
</dbReference>
<evidence type="ECO:0000313" key="8">
    <source>
        <dbReference type="Proteomes" id="UP000198889"/>
    </source>
</evidence>
<keyword evidence="4" id="KW-0472">Membrane</keyword>